<dbReference type="SUPFAM" id="SSF109709">
    <property type="entry name" value="KorB DNA-binding domain-like"/>
    <property type="match status" value="1"/>
</dbReference>
<gene>
    <name evidence="5" type="ORF">A2591_00535</name>
</gene>
<dbReference type="InterPro" id="IPR050336">
    <property type="entry name" value="Chromosome_partition/occlusion"/>
</dbReference>
<dbReference type="InterPro" id="IPR041468">
    <property type="entry name" value="HTH_ParB/Spo0J"/>
</dbReference>
<evidence type="ECO:0000313" key="5">
    <source>
        <dbReference type="EMBL" id="OHA85818.1"/>
    </source>
</evidence>
<organism evidence="5 6">
    <name type="scientific">Candidatus Yonathbacteria bacterium RIFOXYD1_FULL_52_36</name>
    <dbReference type="NCBI Taxonomy" id="1802730"/>
    <lineage>
        <taxon>Bacteria</taxon>
        <taxon>Candidatus Yonathiibacteriota</taxon>
    </lineage>
</organism>
<dbReference type="Pfam" id="PF02195">
    <property type="entry name" value="ParB_N"/>
    <property type="match status" value="1"/>
</dbReference>
<dbReference type="InterPro" id="IPR003115">
    <property type="entry name" value="ParB_N"/>
</dbReference>
<keyword evidence="3" id="KW-0238">DNA-binding</keyword>
<dbReference type="GO" id="GO:0003677">
    <property type="term" value="F:DNA binding"/>
    <property type="evidence" value="ECO:0007669"/>
    <property type="project" value="UniProtKB-KW"/>
</dbReference>
<dbReference type="FunFam" id="1.10.10.2830:FF:000001">
    <property type="entry name" value="Chromosome partitioning protein ParB"/>
    <property type="match status" value="1"/>
</dbReference>
<dbReference type="Proteomes" id="UP000178168">
    <property type="component" value="Unassembled WGS sequence"/>
</dbReference>
<accession>A0A1G2SM95</accession>
<dbReference type="InterPro" id="IPR004437">
    <property type="entry name" value="ParB/RepB/Spo0J"/>
</dbReference>
<protein>
    <recommendedName>
        <fullName evidence="4">ParB-like N-terminal domain-containing protein</fullName>
    </recommendedName>
</protein>
<dbReference type="Gene3D" id="1.10.10.2830">
    <property type="match status" value="1"/>
</dbReference>
<dbReference type="Pfam" id="PF23552">
    <property type="entry name" value="ParB_C"/>
    <property type="match status" value="1"/>
</dbReference>
<dbReference type="InterPro" id="IPR036086">
    <property type="entry name" value="ParB/Sulfiredoxin_sf"/>
</dbReference>
<dbReference type="GO" id="GO:0045881">
    <property type="term" value="P:positive regulation of sporulation resulting in formation of a cellular spore"/>
    <property type="evidence" value="ECO:0007669"/>
    <property type="project" value="TreeGrafter"/>
</dbReference>
<dbReference type="GO" id="GO:0007059">
    <property type="term" value="P:chromosome segregation"/>
    <property type="evidence" value="ECO:0007669"/>
    <property type="project" value="UniProtKB-KW"/>
</dbReference>
<dbReference type="GO" id="GO:0005694">
    <property type="term" value="C:chromosome"/>
    <property type="evidence" value="ECO:0007669"/>
    <property type="project" value="TreeGrafter"/>
</dbReference>
<dbReference type="InterPro" id="IPR057240">
    <property type="entry name" value="ParB_dimer_C"/>
</dbReference>
<dbReference type="Gene3D" id="3.90.1530.30">
    <property type="match status" value="1"/>
</dbReference>
<dbReference type="EMBL" id="MHUZ01000015">
    <property type="protein sequence ID" value="OHA85818.1"/>
    <property type="molecule type" value="Genomic_DNA"/>
</dbReference>
<dbReference type="CDD" id="cd16393">
    <property type="entry name" value="SPO0J_N"/>
    <property type="match status" value="1"/>
</dbReference>
<comment type="similarity">
    <text evidence="1">Belongs to the ParB family.</text>
</comment>
<dbReference type="SUPFAM" id="SSF110849">
    <property type="entry name" value="ParB/Sulfiredoxin"/>
    <property type="match status" value="1"/>
</dbReference>
<dbReference type="PANTHER" id="PTHR33375:SF1">
    <property type="entry name" value="CHROMOSOME-PARTITIONING PROTEIN PARB-RELATED"/>
    <property type="match status" value="1"/>
</dbReference>
<proteinExistence type="inferred from homology"/>
<sequence length="326" mass="37261">MSQQQFFSNAIFWIEVEKIKPNPYQPRREFDEARLRDLAESIRQYGILQPLTVTRKEVVKPDGGLAVEYELIAGERRLRASKLAGLSQVPATIRTGDPEDDNRMKLELAIIENLQREDLNPVDRAKAFDRLAKEFNFKHVQIAAKVGKSREYVSNTLRLLLLPEDMLQALQEGKISEGHTRPLLMLCDRKEEQGALFREIMLKRLNVRETESIARRIAFDKVRKKDLFVDPELVELEEELTERLGTRVQIERREKGGKVTIDFFSTDDLRTMIEALSNGGKLEDLGLPKVAVAASSAEIAEGMMEAPNPDPNDEAEDLYDIKHFSL</sequence>
<dbReference type="STRING" id="1802730.A2591_00535"/>
<keyword evidence="2" id="KW-0159">Chromosome partition</keyword>
<name>A0A1G2SM95_9BACT</name>
<reference evidence="5 6" key="1">
    <citation type="journal article" date="2016" name="Nat. Commun.">
        <title>Thousands of microbial genomes shed light on interconnected biogeochemical processes in an aquifer system.</title>
        <authorList>
            <person name="Anantharaman K."/>
            <person name="Brown C.T."/>
            <person name="Hug L.A."/>
            <person name="Sharon I."/>
            <person name="Castelle C.J."/>
            <person name="Probst A.J."/>
            <person name="Thomas B.C."/>
            <person name="Singh A."/>
            <person name="Wilkins M.J."/>
            <person name="Karaoz U."/>
            <person name="Brodie E.L."/>
            <person name="Williams K.H."/>
            <person name="Hubbard S.S."/>
            <person name="Banfield J.F."/>
        </authorList>
    </citation>
    <scope>NUCLEOTIDE SEQUENCE [LARGE SCALE GENOMIC DNA]</scope>
</reference>
<dbReference type="PANTHER" id="PTHR33375">
    <property type="entry name" value="CHROMOSOME-PARTITIONING PROTEIN PARB-RELATED"/>
    <property type="match status" value="1"/>
</dbReference>
<dbReference type="NCBIfam" id="TIGR00180">
    <property type="entry name" value="parB_part"/>
    <property type="match status" value="1"/>
</dbReference>
<dbReference type="Pfam" id="PF17762">
    <property type="entry name" value="HTH_ParB"/>
    <property type="match status" value="1"/>
</dbReference>
<comment type="caution">
    <text evidence="5">The sequence shown here is derived from an EMBL/GenBank/DDBJ whole genome shotgun (WGS) entry which is preliminary data.</text>
</comment>
<dbReference type="FunFam" id="3.90.1530.30:FF:000001">
    <property type="entry name" value="Chromosome partitioning protein ParB"/>
    <property type="match status" value="1"/>
</dbReference>
<evidence type="ECO:0000256" key="1">
    <source>
        <dbReference type="ARBA" id="ARBA00006295"/>
    </source>
</evidence>
<feature type="domain" description="ParB-like N-terminal" evidence="4">
    <location>
        <begin position="12"/>
        <end position="114"/>
    </location>
</feature>
<evidence type="ECO:0000259" key="4">
    <source>
        <dbReference type="SMART" id="SM00470"/>
    </source>
</evidence>
<evidence type="ECO:0000313" key="6">
    <source>
        <dbReference type="Proteomes" id="UP000178168"/>
    </source>
</evidence>
<dbReference type="AlphaFoldDB" id="A0A1G2SM95"/>
<evidence type="ECO:0000256" key="2">
    <source>
        <dbReference type="ARBA" id="ARBA00022829"/>
    </source>
</evidence>
<evidence type="ECO:0000256" key="3">
    <source>
        <dbReference type="ARBA" id="ARBA00023125"/>
    </source>
</evidence>
<dbReference type="SMART" id="SM00470">
    <property type="entry name" value="ParB"/>
    <property type="match status" value="1"/>
</dbReference>